<gene>
    <name evidence="2" type="ORF">ACFP3H_10400</name>
</gene>
<name>A0ABW1JQX4_9NOCA</name>
<evidence type="ECO:0000313" key="3">
    <source>
        <dbReference type="Proteomes" id="UP001596223"/>
    </source>
</evidence>
<proteinExistence type="predicted"/>
<organism evidence="2 3">
    <name type="scientific">Nocardia lasii</name>
    <dbReference type="NCBI Taxonomy" id="1616107"/>
    <lineage>
        <taxon>Bacteria</taxon>
        <taxon>Bacillati</taxon>
        <taxon>Actinomycetota</taxon>
        <taxon>Actinomycetes</taxon>
        <taxon>Mycobacteriales</taxon>
        <taxon>Nocardiaceae</taxon>
        <taxon>Nocardia</taxon>
    </lineage>
</organism>
<dbReference type="EMBL" id="JBHSQN010000004">
    <property type="protein sequence ID" value="MFC6011460.1"/>
    <property type="molecule type" value="Genomic_DNA"/>
</dbReference>
<sequence>MKLFGAAVLVAFLGVVVAGHWTVVGVGLIAVGAAAFVVACFRIHQGTKGIRGMQRYGGFGPAAGGSAGWIAGSEGHDGGGGGGCGGGGD</sequence>
<accession>A0ABW1JQX4</accession>
<dbReference type="Proteomes" id="UP001596223">
    <property type="component" value="Unassembled WGS sequence"/>
</dbReference>
<protein>
    <submittedName>
        <fullName evidence="2">Uncharacterized protein</fullName>
    </submittedName>
</protein>
<feature type="transmembrane region" description="Helical" evidence="1">
    <location>
        <begin position="28"/>
        <end position="45"/>
    </location>
</feature>
<keyword evidence="1" id="KW-1133">Transmembrane helix</keyword>
<reference evidence="3" key="1">
    <citation type="journal article" date="2019" name="Int. J. Syst. Evol. Microbiol.">
        <title>The Global Catalogue of Microorganisms (GCM) 10K type strain sequencing project: providing services to taxonomists for standard genome sequencing and annotation.</title>
        <authorList>
            <consortium name="The Broad Institute Genomics Platform"/>
            <consortium name="The Broad Institute Genome Sequencing Center for Infectious Disease"/>
            <person name="Wu L."/>
            <person name="Ma J."/>
        </authorList>
    </citation>
    <scope>NUCLEOTIDE SEQUENCE [LARGE SCALE GENOMIC DNA]</scope>
    <source>
        <strain evidence="3">CCUG 36956</strain>
    </source>
</reference>
<evidence type="ECO:0000313" key="2">
    <source>
        <dbReference type="EMBL" id="MFC6011460.1"/>
    </source>
</evidence>
<dbReference type="RefSeq" id="WP_378603143.1">
    <property type="nucleotide sequence ID" value="NZ_JBHSQN010000004.1"/>
</dbReference>
<keyword evidence="1" id="KW-0812">Transmembrane</keyword>
<comment type="caution">
    <text evidence="2">The sequence shown here is derived from an EMBL/GenBank/DDBJ whole genome shotgun (WGS) entry which is preliminary data.</text>
</comment>
<evidence type="ECO:0000256" key="1">
    <source>
        <dbReference type="SAM" id="Phobius"/>
    </source>
</evidence>
<keyword evidence="3" id="KW-1185">Reference proteome</keyword>
<keyword evidence="1" id="KW-0472">Membrane</keyword>